<keyword evidence="6" id="KW-0800">Toxin</keyword>
<evidence type="ECO:0000259" key="7">
    <source>
        <dbReference type="Pfam" id="PF01850"/>
    </source>
</evidence>
<dbReference type="GeneID" id="61169016"/>
<dbReference type="InterPro" id="IPR002716">
    <property type="entry name" value="PIN_dom"/>
</dbReference>
<dbReference type="HAMAP" id="MF_00265">
    <property type="entry name" value="VapC_Nob1"/>
    <property type="match status" value="1"/>
</dbReference>
<keyword evidence="2 6" id="KW-0540">Nuclease</keyword>
<dbReference type="GO" id="GO:0004540">
    <property type="term" value="F:RNA nuclease activity"/>
    <property type="evidence" value="ECO:0007669"/>
    <property type="project" value="InterPro"/>
</dbReference>
<comment type="cofactor">
    <cofactor evidence="6">
        <name>Mg(2+)</name>
        <dbReference type="ChEBI" id="CHEBI:18420"/>
    </cofactor>
</comment>
<feature type="binding site" evidence="6">
    <location>
        <position position="7"/>
    </location>
    <ligand>
        <name>Mg(2+)</name>
        <dbReference type="ChEBI" id="CHEBI:18420"/>
    </ligand>
</feature>
<reference evidence="10 11" key="1">
    <citation type="submission" date="2018-06" db="EMBL/GenBank/DDBJ databases">
        <authorList>
            <consortium name="Pathogen Informatics"/>
            <person name="Doyle S."/>
        </authorList>
    </citation>
    <scope>NUCLEOTIDE SEQUENCE [LARGE SCALE GENOMIC DNA]</scope>
    <source>
        <strain evidence="10 11">NCTC11819</strain>
    </source>
</reference>
<reference evidence="12 13" key="2">
    <citation type="submission" date="2020-04" db="EMBL/GenBank/DDBJ databases">
        <title>Antimicrobial susceptibility and clonality of vaginal-derived multi-drug resistant Mobiluncus isolates in China.</title>
        <authorList>
            <person name="Zhang X."/>
        </authorList>
    </citation>
    <scope>NUCLEOTIDE SEQUENCE [LARGE SCALE GENOMIC DNA]</scope>
    <source>
        <strain evidence="9 12">12</strain>
        <strain evidence="8 13">13</strain>
    </source>
</reference>
<proteinExistence type="inferred from homology"/>
<evidence type="ECO:0000313" key="10">
    <source>
        <dbReference type="EMBL" id="STO16340.1"/>
    </source>
</evidence>
<feature type="domain" description="PIN" evidence="7">
    <location>
        <begin position="4"/>
        <end position="118"/>
    </location>
</feature>
<evidence type="ECO:0000313" key="13">
    <source>
        <dbReference type="Proteomes" id="UP000578252"/>
    </source>
</evidence>
<dbReference type="RefSeq" id="WP_004013566.1">
    <property type="nucleotide sequence ID" value="NZ_CAMUNX010000001.1"/>
</dbReference>
<dbReference type="EMBL" id="JABCUR010000001">
    <property type="protein sequence ID" value="NMW64084.1"/>
    <property type="molecule type" value="Genomic_DNA"/>
</dbReference>
<dbReference type="EMBL" id="JABCUS010000026">
    <property type="protein sequence ID" value="NMX04234.1"/>
    <property type="molecule type" value="Genomic_DNA"/>
</dbReference>
<keyword evidence="1 6" id="KW-1277">Toxin-antitoxin system</keyword>
<comment type="caution">
    <text evidence="10">The sequence shown here is derived from an EMBL/GenBank/DDBJ whole genome shotgun (WGS) entry which is preliminary data.</text>
</comment>
<dbReference type="Proteomes" id="UP000575397">
    <property type="component" value="Unassembled WGS sequence"/>
</dbReference>
<evidence type="ECO:0000256" key="1">
    <source>
        <dbReference type="ARBA" id="ARBA00022649"/>
    </source>
</evidence>
<dbReference type="EMBL" id="UGGQ01000006">
    <property type="protein sequence ID" value="STO16340.1"/>
    <property type="molecule type" value="Genomic_DNA"/>
</dbReference>
<evidence type="ECO:0000313" key="12">
    <source>
        <dbReference type="Proteomes" id="UP000575397"/>
    </source>
</evidence>
<evidence type="ECO:0000256" key="3">
    <source>
        <dbReference type="ARBA" id="ARBA00022723"/>
    </source>
</evidence>
<dbReference type="Proteomes" id="UP000578252">
    <property type="component" value="Unassembled WGS sequence"/>
</dbReference>
<feature type="binding site" evidence="6">
    <location>
        <position position="97"/>
    </location>
    <ligand>
        <name>Mg(2+)</name>
        <dbReference type="ChEBI" id="CHEBI:18420"/>
    </ligand>
</feature>
<gene>
    <name evidence="6" type="primary">vapC</name>
    <name evidence="9" type="ORF">HHJ77_10000</name>
    <name evidence="8" type="ORF">HHJ78_00650</name>
    <name evidence="10" type="ORF">NCTC11819_00906</name>
</gene>
<dbReference type="GO" id="GO:0016787">
    <property type="term" value="F:hydrolase activity"/>
    <property type="evidence" value="ECO:0007669"/>
    <property type="project" value="UniProtKB-KW"/>
</dbReference>
<dbReference type="InterPro" id="IPR029060">
    <property type="entry name" value="PIN-like_dom_sf"/>
</dbReference>
<evidence type="ECO:0000313" key="9">
    <source>
        <dbReference type="EMBL" id="NMX04234.1"/>
    </source>
</evidence>
<dbReference type="GO" id="GO:0090729">
    <property type="term" value="F:toxin activity"/>
    <property type="evidence" value="ECO:0007669"/>
    <property type="project" value="UniProtKB-KW"/>
</dbReference>
<organism evidence="10 11">
    <name type="scientific">Mobiluncus mulieris</name>
    <dbReference type="NCBI Taxonomy" id="2052"/>
    <lineage>
        <taxon>Bacteria</taxon>
        <taxon>Bacillati</taxon>
        <taxon>Actinomycetota</taxon>
        <taxon>Actinomycetes</taxon>
        <taxon>Actinomycetales</taxon>
        <taxon>Actinomycetaceae</taxon>
        <taxon>Mobiluncus</taxon>
    </lineage>
</organism>
<sequence length="130" mass="14847">MTNYLIDANALIAFNISTHQHHDVVLRWFAQADTVLTCPITEGALFRFIIRNHFDFSVACQLLTDFCAIPKVQRIPDDLHYDDANWTGVRGFRQVTDVYLAELALHHDALLATFDQGIAFLRPEATFLIQ</sequence>
<dbReference type="GO" id="GO:0000287">
    <property type="term" value="F:magnesium ion binding"/>
    <property type="evidence" value="ECO:0007669"/>
    <property type="project" value="UniProtKB-UniRule"/>
</dbReference>
<evidence type="ECO:0000256" key="5">
    <source>
        <dbReference type="ARBA" id="ARBA00022842"/>
    </source>
</evidence>
<dbReference type="EC" id="3.1.-.-" evidence="6"/>
<keyword evidence="4 6" id="KW-0378">Hydrolase</keyword>
<dbReference type="Gene3D" id="3.40.50.1010">
    <property type="entry name" value="5'-nuclease"/>
    <property type="match status" value="1"/>
</dbReference>
<dbReference type="SUPFAM" id="SSF88723">
    <property type="entry name" value="PIN domain-like"/>
    <property type="match status" value="1"/>
</dbReference>
<accession>A0A2J9KN98</accession>
<keyword evidence="3 6" id="KW-0479">Metal-binding</keyword>
<evidence type="ECO:0000256" key="6">
    <source>
        <dbReference type="HAMAP-Rule" id="MF_00265"/>
    </source>
</evidence>
<name>A0A2J9KN98_9ACTO</name>
<comment type="function">
    <text evidence="6">Toxic component of a toxin-antitoxin (TA) system. An RNase.</text>
</comment>
<keyword evidence="5 6" id="KW-0460">Magnesium</keyword>
<evidence type="ECO:0000256" key="2">
    <source>
        <dbReference type="ARBA" id="ARBA00022722"/>
    </source>
</evidence>
<dbReference type="InterPro" id="IPR022907">
    <property type="entry name" value="VapC_family"/>
</dbReference>
<evidence type="ECO:0000256" key="4">
    <source>
        <dbReference type="ARBA" id="ARBA00022801"/>
    </source>
</evidence>
<evidence type="ECO:0000313" key="8">
    <source>
        <dbReference type="EMBL" id="NMW64084.1"/>
    </source>
</evidence>
<protein>
    <recommendedName>
        <fullName evidence="6">Ribonuclease VapC</fullName>
        <shortName evidence="6">RNase VapC</shortName>
        <ecNumber evidence="6">3.1.-.-</ecNumber>
    </recommendedName>
    <alternativeName>
        <fullName evidence="6">Toxin VapC</fullName>
    </alternativeName>
</protein>
<evidence type="ECO:0000313" key="11">
    <source>
        <dbReference type="Proteomes" id="UP000255284"/>
    </source>
</evidence>
<comment type="similarity">
    <text evidence="6">Belongs to the PINc/VapC protein family.</text>
</comment>
<dbReference type="Pfam" id="PF01850">
    <property type="entry name" value="PIN"/>
    <property type="match status" value="1"/>
</dbReference>
<dbReference type="Proteomes" id="UP000255284">
    <property type="component" value="Unassembled WGS sequence"/>
</dbReference>
<dbReference type="OrthoDB" id="196567at2"/>
<dbReference type="AlphaFoldDB" id="A0A2J9KN98"/>